<dbReference type="OrthoDB" id="5327148at2759"/>
<evidence type="ECO:0000259" key="3">
    <source>
        <dbReference type="Pfam" id="PF24535"/>
    </source>
</evidence>
<reference evidence="4 5" key="1">
    <citation type="submission" date="2018-11" db="EMBL/GenBank/DDBJ databases">
        <title>Genome assembly of Steccherinum ochraceum LE-BIN_3174, the white-rot fungus of the Steccherinaceae family (The Residual Polyporoid clade, Polyporales, Basidiomycota).</title>
        <authorList>
            <person name="Fedorova T.V."/>
            <person name="Glazunova O.A."/>
            <person name="Landesman E.O."/>
            <person name="Moiseenko K.V."/>
            <person name="Psurtseva N.V."/>
            <person name="Savinova O.S."/>
            <person name="Shakhova N.V."/>
            <person name="Tyazhelova T.V."/>
            <person name="Vasina D.V."/>
        </authorList>
    </citation>
    <scope>NUCLEOTIDE SEQUENCE [LARGE SCALE GENOMIC DNA]</scope>
    <source>
        <strain evidence="4 5">LE-BIN_3174</strain>
    </source>
</reference>
<evidence type="ECO:0000256" key="2">
    <source>
        <dbReference type="SAM" id="Phobius"/>
    </source>
</evidence>
<comment type="caution">
    <text evidence="4">The sequence shown here is derived from an EMBL/GenBank/DDBJ whole genome shotgun (WGS) entry which is preliminary data.</text>
</comment>
<accession>A0A4R0RMY8</accession>
<keyword evidence="5" id="KW-1185">Reference proteome</keyword>
<feature type="transmembrane region" description="Helical" evidence="2">
    <location>
        <begin position="33"/>
        <end position="54"/>
    </location>
</feature>
<dbReference type="EMBL" id="RWJN01000063">
    <property type="protein sequence ID" value="TCD68542.1"/>
    <property type="molecule type" value="Genomic_DNA"/>
</dbReference>
<sequence length="291" mass="31489">MGNSHSDNHAPHATVVSTKPTKQKVWQFITLNVIRGLSIFSLTLLFASSIVTLVNDIRAVDRFVKNSCTGDDCDYVTGSTVPNQAAGEFWAILNRLLIIFQAIVLIGSEVGWPQAFFNRYFPILGYDFGLGPLGIIQGLLGAAVLSHHVDTFSLASSFLLFSMACINMLLGLIFRDKARPIRSIRAHRNGKKDVLPSHGTHSVGSISGPIMSEKEKEALGIGRSDSVASSSSGKSGMGFGRQGTKAAEAKGFHVRQPEESVPPYAPKPREPKQATSPQDTLVFSMPEPTKH</sequence>
<feature type="region of interest" description="Disordered" evidence="1">
    <location>
        <begin position="189"/>
        <end position="291"/>
    </location>
</feature>
<feature type="transmembrane region" description="Helical" evidence="2">
    <location>
        <begin position="152"/>
        <end position="174"/>
    </location>
</feature>
<organism evidence="4 5">
    <name type="scientific">Steccherinum ochraceum</name>
    <dbReference type="NCBI Taxonomy" id="92696"/>
    <lineage>
        <taxon>Eukaryota</taxon>
        <taxon>Fungi</taxon>
        <taxon>Dikarya</taxon>
        <taxon>Basidiomycota</taxon>
        <taxon>Agaricomycotina</taxon>
        <taxon>Agaricomycetes</taxon>
        <taxon>Polyporales</taxon>
        <taxon>Steccherinaceae</taxon>
        <taxon>Steccherinum</taxon>
    </lineage>
</organism>
<dbReference type="Pfam" id="PF24535">
    <property type="entry name" value="DUF7598"/>
    <property type="match status" value="1"/>
</dbReference>
<dbReference type="Proteomes" id="UP000292702">
    <property type="component" value="Unassembled WGS sequence"/>
</dbReference>
<evidence type="ECO:0000313" key="5">
    <source>
        <dbReference type="Proteomes" id="UP000292702"/>
    </source>
</evidence>
<dbReference type="InterPro" id="IPR056019">
    <property type="entry name" value="DUF7598"/>
</dbReference>
<dbReference type="AlphaFoldDB" id="A0A4R0RMY8"/>
<dbReference type="STRING" id="92696.A0A4R0RMY8"/>
<evidence type="ECO:0000313" key="4">
    <source>
        <dbReference type="EMBL" id="TCD68542.1"/>
    </source>
</evidence>
<keyword evidence="2" id="KW-0812">Transmembrane</keyword>
<evidence type="ECO:0000256" key="1">
    <source>
        <dbReference type="SAM" id="MobiDB-lite"/>
    </source>
</evidence>
<keyword evidence="2" id="KW-0472">Membrane</keyword>
<proteinExistence type="predicted"/>
<feature type="transmembrane region" description="Helical" evidence="2">
    <location>
        <begin position="124"/>
        <end position="146"/>
    </location>
</feature>
<feature type="transmembrane region" description="Helical" evidence="2">
    <location>
        <begin position="89"/>
        <end position="112"/>
    </location>
</feature>
<feature type="compositionally biased region" description="Basic and acidic residues" evidence="1">
    <location>
        <begin position="247"/>
        <end position="258"/>
    </location>
</feature>
<feature type="domain" description="DUF7598" evidence="3">
    <location>
        <begin position="89"/>
        <end position="153"/>
    </location>
</feature>
<name>A0A4R0RMY8_9APHY</name>
<keyword evidence="2" id="KW-1133">Transmembrane helix</keyword>
<feature type="compositionally biased region" description="Low complexity" evidence="1">
    <location>
        <begin position="220"/>
        <end position="234"/>
    </location>
</feature>
<gene>
    <name evidence="4" type="ORF">EIP91_010467</name>
</gene>
<protein>
    <recommendedName>
        <fullName evidence="3">DUF7598 domain-containing protein</fullName>
    </recommendedName>
</protein>